<organism evidence="2 3">
    <name type="scientific">Actinotignum schaalii FB123-CNA-2</name>
    <dbReference type="NCBI Taxonomy" id="883067"/>
    <lineage>
        <taxon>Bacteria</taxon>
        <taxon>Bacillati</taxon>
        <taxon>Actinomycetota</taxon>
        <taxon>Actinomycetes</taxon>
        <taxon>Actinomycetales</taxon>
        <taxon>Actinomycetaceae</taxon>
        <taxon>Actinotignum</taxon>
    </lineage>
</organism>
<proteinExistence type="predicted"/>
<evidence type="ECO:0000313" key="3">
    <source>
        <dbReference type="Proteomes" id="UP000014393"/>
    </source>
</evidence>
<dbReference type="PANTHER" id="PTHR12526">
    <property type="entry name" value="GLYCOSYLTRANSFERASE"/>
    <property type="match status" value="1"/>
</dbReference>
<dbReference type="CDD" id="cd03801">
    <property type="entry name" value="GT4_PimA-like"/>
    <property type="match status" value="1"/>
</dbReference>
<dbReference type="PANTHER" id="PTHR12526:SF600">
    <property type="entry name" value="GLYCOSYL TRANSFERASE GROUP 1"/>
    <property type="match status" value="1"/>
</dbReference>
<dbReference type="RefSeq" id="WP_016443148.1">
    <property type="nucleotide sequence ID" value="NZ_KE150263.1"/>
</dbReference>
<evidence type="ECO:0000313" key="2">
    <source>
        <dbReference type="EMBL" id="EPD26264.1"/>
    </source>
</evidence>
<dbReference type="GO" id="GO:0016757">
    <property type="term" value="F:glycosyltransferase activity"/>
    <property type="evidence" value="ECO:0007669"/>
    <property type="project" value="TreeGrafter"/>
</dbReference>
<dbReference type="EMBL" id="AGWM01000012">
    <property type="protein sequence ID" value="EPD26264.1"/>
    <property type="molecule type" value="Genomic_DNA"/>
</dbReference>
<protein>
    <recommendedName>
        <fullName evidence="4">Glycosyl transferase family 1 domain-containing protein</fullName>
    </recommendedName>
</protein>
<evidence type="ECO:0008006" key="4">
    <source>
        <dbReference type="Google" id="ProtNLM"/>
    </source>
</evidence>
<dbReference type="Proteomes" id="UP000014393">
    <property type="component" value="Unassembled WGS sequence"/>
</dbReference>
<comment type="caution">
    <text evidence="2">The sequence shown here is derived from an EMBL/GenBank/DDBJ whole genome shotgun (WGS) entry which is preliminary data.</text>
</comment>
<accession>S2WEG4</accession>
<gene>
    <name evidence="2" type="ORF">HMPREF9237_01543</name>
</gene>
<sequence length="400" mass="42782">MRILGFGTYNTANHPRVGVLLRGLAEHGHTVRELNIPLDTGTAGRVAALASARGALSFGADIARHWWRLVRGARRFRGPHAPDVIVVGYLGHFDVLLARLLFPRTPIVLDHLIFASTTATDRGLNNGIKDRLLRTLDSAAIRASTITVLDTPAHLAHMPDSLRARGVVVPVGSPESFFAARSPHPVHTPPRVVFYGLFTPLQGAVTIARALRTLEERGVDLEVTLIGTGQDYADVRAILAGEGTHVRVMWRDWVDAVALPRAIAGHDLCLGIFGTSDKAQRVVPNKAYQGMAAGLALITSDTAPQREILGDAARYVPAGDASALADMLERLASDPEAIAAARNRCGERADVAFRPAYVVRPLLVALDRVPGRCGTRQDAAPGAALNPSGASDRTGEKSPR</sequence>
<dbReference type="SUPFAM" id="SSF53756">
    <property type="entry name" value="UDP-Glycosyltransferase/glycogen phosphorylase"/>
    <property type="match status" value="1"/>
</dbReference>
<reference evidence="2 3" key="1">
    <citation type="submission" date="2013-05" db="EMBL/GenBank/DDBJ databases">
        <title>The Genome Sequence of Actinobaculum schaalii FB123-CNA2.</title>
        <authorList>
            <consortium name="The Broad Institute Genomics Platform"/>
            <person name="Earl A."/>
            <person name="Ward D."/>
            <person name="Feldgarden M."/>
            <person name="Gevers D."/>
            <person name="Saerens B."/>
            <person name="Vaneechoutte M."/>
            <person name="Walker B."/>
            <person name="Young S."/>
            <person name="Zeng Q."/>
            <person name="Gargeya S."/>
            <person name="Fitzgerald M."/>
            <person name="Haas B."/>
            <person name="Abouelleil A."/>
            <person name="Allen A.W."/>
            <person name="Alvarado L."/>
            <person name="Arachchi H.M."/>
            <person name="Berlin A.M."/>
            <person name="Chapman S.B."/>
            <person name="Gainer-Dewar J."/>
            <person name="Goldberg J."/>
            <person name="Griggs A."/>
            <person name="Gujja S."/>
            <person name="Hansen M."/>
            <person name="Howarth C."/>
            <person name="Imamovic A."/>
            <person name="Ireland A."/>
            <person name="Larimer J."/>
            <person name="McCowan C."/>
            <person name="Murphy C."/>
            <person name="Pearson M."/>
            <person name="Poon T.W."/>
            <person name="Priest M."/>
            <person name="Roberts A."/>
            <person name="Saif S."/>
            <person name="Shea T."/>
            <person name="Sisk P."/>
            <person name="Sykes S."/>
            <person name="Wortman J."/>
            <person name="Nusbaum C."/>
            <person name="Birren B."/>
        </authorList>
    </citation>
    <scope>NUCLEOTIDE SEQUENCE [LARGE SCALE GENOMIC DNA]</scope>
    <source>
        <strain evidence="2 3">FB123-CNA-2</strain>
    </source>
</reference>
<evidence type="ECO:0000256" key="1">
    <source>
        <dbReference type="SAM" id="MobiDB-lite"/>
    </source>
</evidence>
<feature type="region of interest" description="Disordered" evidence="1">
    <location>
        <begin position="375"/>
        <end position="400"/>
    </location>
</feature>
<dbReference type="Gene3D" id="3.40.50.2000">
    <property type="entry name" value="Glycogen Phosphorylase B"/>
    <property type="match status" value="1"/>
</dbReference>
<dbReference type="eggNOG" id="COG0438">
    <property type="taxonomic scope" value="Bacteria"/>
</dbReference>
<dbReference type="HOGENOM" id="CLU_041762_1_0_11"/>
<keyword evidence="3" id="KW-1185">Reference proteome</keyword>
<dbReference type="Pfam" id="PF13692">
    <property type="entry name" value="Glyco_trans_1_4"/>
    <property type="match status" value="1"/>
</dbReference>
<dbReference type="AlphaFoldDB" id="S2WEG4"/>
<dbReference type="PATRIC" id="fig|883067.3.peg.1512"/>
<name>S2WEG4_9ACTO</name>